<feature type="compositionally biased region" description="Basic residues" evidence="1">
    <location>
        <begin position="210"/>
        <end position="224"/>
    </location>
</feature>
<gene>
    <name evidence="2" type="ORF">A1O1_09079</name>
</gene>
<comment type="caution">
    <text evidence="2">The sequence shown here is derived from an EMBL/GenBank/DDBJ whole genome shotgun (WGS) entry which is preliminary data.</text>
</comment>
<organism evidence="2 3">
    <name type="scientific">Capronia coronata CBS 617.96</name>
    <dbReference type="NCBI Taxonomy" id="1182541"/>
    <lineage>
        <taxon>Eukaryota</taxon>
        <taxon>Fungi</taxon>
        <taxon>Dikarya</taxon>
        <taxon>Ascomycota</taxon>
        <taxon>Pezizomycotina</taxon>
        <taxon>Eurotiomycetes</taxon>
        <taxon>Chaetothyriomycetidae</taxon>
        <taxon>Chaetothyriales</taxon>
        <taxon>Herpotrichiellaceae</taxon>
        <taxon>Capronia</taxon>
    </lineage>
</organism>
<evidence type="ECO:0000256" key="1">
    <source>
        <dbReference type="SAM" id="MobiDB-lite"/>
    </source>
</evidence>
<dbReference type="Proteomes" id="UP000019484">
    <property type="component" value="Unassembled WGS sequence"/>
</dbReference>
<dbReference type="EMBL" id="AMWN01000011">
    <property type="protein sequence ID" value="EXJ78677.1"/>
    <property type="molecule type" value="Genomic_DNA"/>
</dbReference>
<dbReference type="AlphaFoldDB" id="W9XDX0"/>
<protein>
    <submittedName>
        <fullName evidence="2">Uncharacterized protein</fullName>
    </submittedName>
</protein>
<feature type="compositionally biased region" description="Basic and acidic residues" evidence="1">
    <location>
        <begin position="311"/>
        <end position="320"/>
    </location>
</feature>
<dbReference type="GeneID" id="19163924"/>
<evidence type="ECO:0000313" key="2">
    <source>
        <dbReference type="EMBL" id="EXJ78677.1"/>
    </source>
</evidence>
<sequence>MIVSPGSSRPWFVWALEALVEDTILPRDPKHNWLAGYEEARVNVRARWKEQGYWKDSWTNSMPHDARFGWSPKAAKKDEPAALTDVPGWKSGHESPSPEPPEPNNMDFTPSEIDALEAIHTPPPSPSPPLPEVALGRPAFTFNLFGGDTAPSASVGSMSNPLADENGDHEGTGPGTAAVVTSGESARLSLEDNVDMAPRTEQRRVAPRATPRKQQRRPTAHRVFKGSGTGTTLSTAQSEVSSPVSEMTEPRQRASRAPASRITKQARPLRRGFIFTERERRLSMSQSVKASDQDDMKTQSQLLPPSTIRRSRPEQPERRVVTSKRGMWLNH</sequence>
<feature type="region of interest" description="Disordered" evidence="1">
    <location>
        <begin position="152"/>
        <end position="263"/>
    </location>
</feature>
<dbReference type="OrthoDB" id="4160360at2759"/>
<accession>W9XDX0</accession>
<evidence type="ECO:0000313" key="3">
    <source>
        <dbReference type="Proteomes" id="UP000019484"/>
    </source>
</evidence>
<name>W9XDX0_9EURO</name>
<keyword evidence="3" id="KW-1185">Reference proteome</keyword>
<feature type="compositionally biased region" description="Polar residues" evidence="1">
    <location>
        <begin position="230"/>
        <end position="245"/>
    </location>
</feature>
<dbReference type="RefSeq" id="XP_007728125.1">
    <property type="nucleotide sequence ID" value="XM_007729935.1"/>
</dbReference>
<reference evidence="2 3" key="1">
    <citation type="submission" date="2013-03" db="EMBL/GenBank/DDBJ databases">
        <title>The Genome Sequence of Capronia coronata CBS 617.96.</title>
        <authorList>
            <consortium name="The Broad Institute Genomics Platform"/>
            <person name="Cuomo C."/>
            <person name="de Hoog S."/>
            <person name="Gorbushina A."/>
            <person name="Walker B."/>
            <person name="Young S.K."/>
            <person name="Zeng Q."/>
            <person name="Gargeya S."/>
            <person name="Fitzgerald M."/>
            <person name="Haas B."/>
            <person name="Abouelleil A."/>
            <person name="Allen A.W."/>
            <person name="Alvarado L."/>
            <person name="Arachchi H.M."/>
            <person name="Berlin A.M."/>
            <person name="Chapman S.B."/>
            <person name="Gainer-Dewar J."/>
            <person name="Goldberg J."/>
            <person name="Griggs A."/>
            <person name="Gujja S."/>
            <person name="Hansen M."/>
            <person name="Howarth C."/>
            <person name="Imamovic A."/>
            <person name="Ireland A."/>
            <person name="Larimer J."/>
            <person name="McCowan C."/>
            <person name="Murphy C."/>
            <person name="Pearson M."/>
            <person name="Poon T.W."/>
            <person name="Priest M."/>
            <person name="Roberts A."/>
            <person name="Saif S."/>
            <person name="Shea T."/>
            <person name="Sisk P."/>
            <person name="Sykes S."/>
            <person name="Wortman J."/>
            <person name="Nusbaum C."/>
            <person name="Birren B."/>
        </authorList>
    </citation>
    <scope>NUCLEOTIDE SEQUENCE [LARGE SCALE GENOMIC DNA]</scope>
    <source>
        <strain evidence="2 3">CBS 617.96</strain>
    </source>
</reference>
<dbReference type="HOGENOM" id="CLU_839366_0_0_1"/>
<feature type="region of interest" description="Disordered" evidence="1">
    <location>
        <begin position="69"/>
        <end position="109"/>
    </location>
</feature>
<feature type="region of interest" description="Disordered" evidence="1">
    <location>
        <begin position="278"/>
        <end position="331"/>
    </location>
</feature>
<proteinExistence type="predicted"/>